<reference evidence="1 2" key="1">
    <citation type="submission" date="2024-01" db="EMBL/GenBank/DDBJ databases">
        <title>The genomes of 5 underutilized Papilionoideae crops provide insights into root nodulation and disease resistanc.</title>
        <authorList>
            <person name="Jiang F."/>
        </authorList>
    </citation>
    <scope>NUCLEOTIDE SEQUENCE [LARGE SCALE GENOMIC DNA]</scope>
    <source>
        <strain evidence="1">DUOXIRENSHENG_FW03</strain>
        <tissue evidence="1">Leaves</tissue>
    </source>
</reference>
<sequence length="90" mass="10630">MRDGGGRKTQHACYERDAEGRRRNLEPDLNLERHSIWKQHAPVKFPSLPLHSIARTSHVILFHFALSRDTRIHRVLFSMVFWNSKSELHC</sequence>
<keyword evidence="2" id="KW-1185">Reference proteome</keyword>
<evidence type="ECO:0000313" key="2">
    <source>
        <dbReference type="Proteomes" id="UP001386955"/>
    </source>
</evidence>
<name>A0AAN9RTU7_PSOTE</name>
<comment type="caution">
    <text evidence="1">The sequence shown here is derived from an EMBL/GenBank/DDBJ whole genome shotgun (WGS) entry which is preliminary data.</text>
</comment>
<accession>A0AAN9RTU7</accession>
<organism evidence="1 2">
    <name type="scientific">Psophocarpus tetragonolobus</name>
    <name type="common">Winged bean</name>
    <name type="synonym">Dolichos tetragonolobus</name>
    <dbReference type="NCBI Taxonomy" id="3891"/>
    <lineage>
        <taxon>Eukaryota</taxon>
        <taxon>Viridiplantae</taxon>
        <taxon>Streptophyta</taxon>
        <taxon>Embryophyta</taxon>
        <taxon>Tracheophyta</taxon>
        <taxon>Spermatophyta</taxon>
        <taxon>Magnoliopsida</taxon>
        <taxon>eudicotyledons</taxon>
        <taxon>Gunneridae</taxon>
        <taxon>Pentapetalae</taxon>
        <taxon>rosids</taxon>
        <taxon>fabids</taxon>
        <taxon>Fabales</taxon>
        <taxon>Fabaceae</taxon>
        <taxon>Papilionoideae</taxon>
        <taxon>50 kb inversion clade</taxon>
        <taxon>NPAAA clade</taxon>
        <taxon>indigoferoid/millettioid clade</taxon>
        <taxon>Phaseoleae</taxon>
        <taxon>Psophocarpus</taxon>
    </lineage>
</organism>
<proteinExistence type="predicted"/>
<dbReference type="AlphaFoldDB" id="A0AAN9RTU7"/>
<protein>
    <submittedName>
        <fullName evidence="1">Uncharacterized protein</fullName>
    </submittedName>
</protein>
<evidence type="ECO:0000313" key="1">
    <source>
        <dbReference type="EMBL" id="KAK7383106.1"/>
    </source>
</evidence>
<dbReference type="EMBL" id="JAYMYS010000008">
    <property type="protein sequence ID" value="KAK7383106.1"/>
    <property type="molecule type" value="Genomic_DNA"/>
</dbReference>
<gene>
    <name evidence="1" type="ORF">VNO78_28775</name>
</gene>
<dbReference type="Proteomes" id="UP001386955">
    <property type="component" value="Unassembled WGS sequence"/>
</dbReference>